<dbReference type="GO" id="GO:0043164">
    <property type="term" value="P:Gram-negative-bacterium-type cell wall biogenesis"/>
    <property type="evidence" value="ECO:0007669"/>
    <property type="project" value="TreeGrafter"/>
</dbReference>
<dbReference type="PANTHER" id="PTHR30336:SF4">
    <property type="entry name" value="ENVELOPE BIOGENESIS FACTOR ELYC"/>
    <property type="match status" value="1"/>
</dbReference>
<protein>
    <submittedName>
        <fullName evidence="3">YdcF family protein</fullName>
    </submittedName>
</protein>
<name>A0A9D2VYQ7_9FIRM</name>
<evidence type="ECO:0000313" key="3">
    <source>
        <dbReference type="EMBL" id="HJH50632.1"/>
    </source>
</evidence>
<dbReference type="PANTHER" id="PTHR30336">
    <property type="entry name" value="INNER MEMBRANE PROTEIN, PROBABLE PERMEASE"/>
    <property type="match status" value="1"/>
</dbReference>
<feature type="transmembrane region" description="Helical" evidence="1">
    <location>
        <begin position="58"/>
        <end position="75"/>
    </location>
</feature>
<dbReference type="CDD" id="cd06259">
    <property type="entry name" value="YdcF-like"/>
    <property type="match status" value="1"/>
</dbReference>
<dbReference type="Proteomes" id="UP000813420">
    <property type="component" value="Unassembled WGS sequence"/>
</dbReference>
<reference evidence="3" key="2">
    <citation type="submission" date="2021-09" db="EMBL/GenBank/DDBJ databases">
        <authorList>
            <person name="Gilroy R."/>
        </authorList>
    </citation>
    <scope>NUCLEOTIDE SEQUENCE</scope>
    <source>
        <strain evidence="3">USAMLcec4-12693</strain>
    </source>
</reference>
<gene>
    <name evidence="3" type="ORF">K8V39_10255</name>
</gene>
<keyword evidence="1" id="KW-0472">Membrane</keyword>
<sequence length="242" mass="27033">MLWQIGLLICAAFCFLYYAVICISLRKWDSTFARFWPAAGAAFVVCGILLRVTELDPVIYILLALAAGIFLYTEGKILSCMNSRKEADCAWLIVLGAHVEGDRVTDSLKRRLNRAFRYLESHPYARAVLSGGQGEGEAVSEAEAMAGYLKAKGIDPKRLVLEDRSTTTEENLRFSKALIGSVEEPVGIVSNNFHLYRACLLAESFGYRKACPMAAGCHPVLLINYMVREFFAVWKAWIKKKC</sequence>
<keyword evidence="1" id="KW-1133">Transmembrane helix</keyword>
<dbReference type="Gene3D" id="3.40.50.620">
    <property type="entry name" value="HUPs"/>
    <property type="match status" value="1"/>
</dbReference>
<proteinExistence type="predicted"/>
<evidence type="ECO:0000313" key="4">
    <source>
        <dbReference type="Proteomes" id="UP000813420"/>
    </source>
</evidence>
<feature type="transmembrane region" description="Helical" evidence="1">
    <location>
        <begin position="6"/>
        <end position="25"/>
    </location>
</feature>
<dbReference type="AlphaFoldDB" id="A0A9D2VYQ7"/>
<dbReference type="RefSeq" id="WP_277272417.1">
    <property type="nucleotide sequence ID" value="NZ_DYXE01000086.1"/>
</dbReference>
<dbReference type="InterPro" id="IPR003848">
    <property type="entry name" value="DUF218"/>
</dbReference>
<dbReference type="GO" id="GO:0000270">
    <property type="term" value="P:peptidoglycan metabolic process"/>
    <property type="evidence" value="ECO:0007669"/>
    <property type="project" value="TreeGrafter"/>
</dbReference>
<dbReference type="GO" id="GO:0005886">
    <property type="term" value="C:plasma membrane"/>
    <property type="evidence" value="ECO:0007669"/>
    <property type="project" value="TreeGrafter"/>
</dbReference>
<evidence type="ECO:0000259" key="2">
    <source>
        <dbReference type="Pfam" id="PF02698"/>
    </source>
</evidence>
<reference evidence="3" key="1">
    <citation type="journal article" date="2021" name="PeerJ">
        <title>Extensive microbial diversity within the chicken gut microbiome revealed by metagenomics and culture.</title>
        <authorList>
            <person name="Gilroy R."/>
            <person name="Ravi A."/>
            <person name="Getino M."/>
            <person name="Pursley I."/>
            <person name="Horton D.L."/>
            <person name="Alikhan N.F."/>
            <person name="Baker D."/>
            <person name="Gharbi K."/>
            <person name="Hall N."/>
            <person name="Watson M."/>
            <person name="Adriaenssens E.M."/>
            <person name="Foster-Nyarko E."/>
            <person name="Jarju S."/>
            <person name="Secka A."/>
            <person name="Antonio M."/>
            <person name="Oren A."/>
            <person name="Chaudhuri R.R."/>
            <person name="La Ragione R."/>
            <person name="Hildebrand F."/>
            <person name="Pallen M.J."/>
        </authorList>
    </citation>
    <scope>NUCLEOTIDE SEQUENCE</scope>
    <source>
        <strain evidence="3">USAMLcec4-12693</strain>
    </source>
</reference>
<dbReference type="EMBL" id="DYXE01000086">
    <property type="protein sequence ID" value="HJH50632.1"/>
    <property type="molecule type" value="Genomic_DNA"/>
</dbReference>
<dbReference type="Pfam" id="PF02698">
    <property type="entry name" value="DUF218"/>
    <property type="match status" value="1"/>
</dbReference>
<accession>A0A9D2VYQ7</accession>
<feature type="domain" description="DUF218" evidence="2">
    <location>
        <begin position="92"/>
        <end position="219"/>
    </location>
</feature>
<keyword evidence="1" id="KW-0812">Transmembrane</keyword>
<comment type="caution">
    <text evidence="3">The sequence shown here is derived from an EMBL/GenBank/DDBJ whole genome shotgun (WGS) entry which is preliminary data.</text>
</comment>
<dbReference type="InterPro" id="IPR014729">
    <property type="entry name" value="Rossmann-like_a/b/a_fold"/>
</dbReference>
<feature type="transmembrane region" description="Helical" evidence="1">
    <location>
        <begin position="32"/>
        <end position="52"/>
    </location>
</feature>
<dbReference type="InterPro" id="IPR051599">
    <property type="entry name" value="Cell_Envelope_Assoc"/>
</dbReference>
<organism evidence="3 4">
    <name type="scientific">Merdimonas faecis</name>
    <dbReference type="NCBI Taxonomy" id="1653435"/>
    <lineage>
        <taxon>Bacteria</taxon>
        <taxon>Bacillati</taxon>
        <taxon>Bacillota</taxon>
        <taxon>Clostridia</taxon>
        <taxon>Lachnospirales</taxon>
        <taxon>Lachnospiraceae</taxon>
        <taxon>Merdimonas</taxon>
    </lineage>
</organism>
<evidence type="ECO:0000256" key="1">
    <source>
        <dbReference type="SAM" id="Phobius"/>
    </source>
</evidence>